<dbReference type="SUPFAM" id="SSF53474">
    <property type="entry name" value="alpha/beta-Hydrolases"/>
    <property type="match status" value="1"/>
</dbReference>
<dbReference type="PANTHER" id="PTHR43056:SF10">
    <property type="entry name" value="COCE_NOND FAMILY, PUTATIVE (AFU_ORTHOLOGUE AFUA_7G00600)-RELATED"/>
    <property type="match status" value="1"/>
</dbReference>
<dbReference type="EMBL" id="NHSF01000082">
    <property type="protein sequence ID" value="MBK5932227.1"/>
    <property type="molecule type" value="Genomic_DNA"/>
</dbReference>
<dbReference type="InterPro" id="IPR013736">
    <property type="entry name" value="Xaa-Pro_dipept_C"/>
</dbReference>
<dbReference type="Proteomes" id="UP001296967">
    <property type="component" value="Unassembled WGS sequence"/>
</dbReference>
<evidence type="ECO:0000259" key="2">
    <source>
        <dbReference type="SMART" id="SM00939"/>
    </source>
</evidence>
<proteinExistence type="predicted"/>
<dbReference type="Gene3D" id="2.60.120.260">
    <property type="entry name" value="Galactose-binding domain-like"/>
    <property type="match status" value="1"/>
</dbReference>
<dbReference type="InterPro" id="IPR008979">
    <property type="entry name" value="Galactose-bd-like_sf"/>
</dbReference>
<dbReference type="SUPFAM" id="SSF49785">
    <property type="entry name" value="Galactose-binding domain-like"/>
    <property type="match status" value="1"/>
</dbReference>
<dbReference type="Gene3D" id="3.40.50.1820">
    <property type="entry name" value="alpha/beta hydrolase"/>
    <property type="match status" value="1"/>
</dbReference>
<organism evidence="3 4">
    <name type="scientific">Halochromatium salexigens</name>
    <name type="common">Chromatium salexigens</name>
    <dbReference type="NCBI Taxonomy" id="49447"/>
    <lineage>
        <taxon>Bacteria</taxon>
        <taxon>Pseudomonadati</taxon>
        <taxon>Pseudomonadota</taxon>
        <taxon>Gammaproteobacteria</taxon>
        <taxon>Chromatiales</taxon>
        <taxon>Chromatiaceae</taxon>
        <taxon>Halochromatium</taxon>
    </lineage>
</organism>
<evidence type="ECO:0000313" key="4">
    <source>
        <dbReference type="Proteomes" id="UP001296967"/>
    </source>
</evidence>
<keyword evidence="4" id="KW-1185">Reference proteome</keyword>
<dbReference type="NCBIfam" id="TIGR00976">
    <property type="entry name" value="CocE_NonD"/>
    <property type="match status" value="1"/>
</dbReference>
<protein>
    <submittedName>
        <fullName evidence="3">Peptidase S15</fullName>
    </submittedName>
</protein>
<gene>
    <name evidence="3" type="ORF">CCR82_17225</name>
</gene>
<dbReference type="RefSeq" id="WP_201247070.1">
    <property type="nucleotide sequence ID" value="NZ_NHSF01000082.1"/>
</dbReference>
<evidence type="ECO:0000313" key="3">
    <source>
        <dbReference type="EMBL" id="MBK5932227.1"/>
    </source>
</evidence>
<reference evidence="3" key="1">
    <citation type="submission" date="2017-05" db="EMBL/GenBank/DDBJ databases">
        <authorList>
            <person name="Imhoff J.F."/>
            <person name="Rahn T."/>
            <person name="Kuenzel S."/>
            <person name="Neulinger S.C."/>
        </authorList>
    </citation>
    <scope>NUCLEOTIDE SEQUENCE</scope>
    <source>
        <strain evidence="3">DSM 4395</strain>
    </source>
</reference>
<sequence length="676" mass="76164">MHTTPPPPTTQPVDTQPLLFIRMRDGTRLAAKLWLPQGAETTPVPTILEYIPYRRNDNKANRDHQIHAFFAAHGYAGLRVDMRGSGDSEGILTDEYLPLEMQDGLDILAWIAEQPWSDGKVGLFGLSWGGFNGLQLAALRPPQVGAVITVCSSDDRYTDDVHYMGGCLLTDNLSWAGNMFAFNSCPPDPAHVGEDWRRMWLERLEGSGLWLDTWLQHQHRDAYWKSGSVNEHYAAIQVPVMAVSGWRDGYTNPVFRLMQHLEVPRRAIVGPWGHKYPHMGGPGPAIDFLGECLAWWDRWLKGIDNEIESEPCLRAWMMDPSSPLTTSSPGHWVAEETWPSARIKEQAWRLGAGALLNPGLIARARDAEPMTIQSPLSVGLFAGKWCSYAEETDLPWDQRQEDGGALLFDSWPLEDAIEIMGAPVVELEVAADQPIAMVAVRLCDVSPDGRSARVSFGILNLTHAESHEFPRPLQPGERQRVAVTLNNIAQHFPRGHSIRVAISSSYWPLAWPSPRPARLTIYPEHSRLILPVRPPRAEDGALRAFGPPRMAEPLPQTLLAPADRRWTVNLDLGSNRVELNVVNNDAHYRLDETIIAFKRHARERYSYVNNDYATLRGFVEHVREFRRNDWVVSTVTRTVLTSTETDFVIRATLDAYEGEARIFSKSWDETVPRNLV</sequence>
<feature type="domain" description="Xaa-Pro dipeptidyl-peptidase C-terminal" evidence="2">
    <location>
        <begin position="293"/>
        <end position="551"/>
    </location>
</feature>
<comment type="caution">
    <text evidence="3">The sequence shown here is derived from an EMBL/GenBank/DDBJ whole genome shotgun (WGS) entry which is preliminary data.</text>
</comment>
<evidence type="ECO:0000256" key="1">
    <source>
        <dbReference type="ARBA" id="ARBA00022801"/>
    </source>
</evidence>
<dbReference type="GO" id="GO:0008239">
    <property type="term" value="F:dipeptidyl-peptidase activity"/>
    <property type="evidence" value="ECO:0007669"/>
    <property type="project" value="InterPro"/>
</dbReference>
<dbReference type="InterPro" id="IPR050585">
    <property type="entry name" value="Xaa-Pro_dipeptidyl-ppase/CocE"/>
</dbReference>
<dbReference type="PANTHER" id="PTHR43056">
    <property type="entry name" value="PEPTIDASE S9 PROLYL OLIGOPEPTIDASE"/>
    <property type="match status" value="1"/>
</dbReference>
<dbReference type="InterPro" id="IPR029058">
    <property type="entry name" value="AB_hydrolase_fold"/>
</dbReference>
<accession>A0AAJ0ULL0</accession>
<name>A0AAJ0ULL0_HALSE</name>
<dbReference type="InterPro" id="IPR000383">
    <property type="entry name" value="Xaa-Pro-like_dom"/>
</dbReference>
<dbReference type="Pfam" id="PF02129">
    <property type="entry name" value="Peptidase_S15"/>
    <property type="match status" value="1"/>
</dbReference>
<dbReference type="InterPro" id="IPR005674">
    <property type="entry name" value="CocE/Ser_esterase"/>
</dbReference>
<dbReference type="Gene3D" id="1.10.3020.10">
    <property type="entry name" value="alpha-amino acid ester hydrolase ( Helical cap domain)"/>
    <property type="match status" value="1"/>
</dbReference>
<reference evidence="3" key="2">
    <citation type="journal article" date="2020" name="Microorganisms">
        <title>Osmotic Adaptation and Compatible Solute Biosynthesis of Phototrophic Bacteria as Revealed from Genome Analyses.</title>
        <authorList>
            <person name="Imhoff J.F."/>
            <person name="Rahn T."/>
            <person name="Kunzel S."/>
            <person name="Keller A."/>
            <person name="Neulinger S.C."/>
        </authorList>
    </citation>
    <scope>NUCLEOTIDE SEQUENCE</scope>
    <source>
        <strain evidence="3">DSM 4395</strain>
    </source>
</reference>
<keyword evidence="1" id="KW-0378">Hydrolase</keyword>
<dbReference type="AlphaFoldDB" id="A0AAJ0ULL0"/>
<dbReference type="SMART" id="SM00939">
    <property type="entry name" value="PepX_C"/>
    <property type="match status" value="1"/>
</dbReference>
<dbReference type="Pfam" id="PF08530">
    <property type="entry name" value="PepX_C"/>
    <property type="match status" value="1"/>
</dbReference>